<proteinExistence type="predicted"/>
<name>A0ABP9MXM2_9HYPH</name>
<keyword evidence="2" id="KW-1185">Reference proteome</keyword>
<gene>
    <name evidence="1" type="ORF">GCM10023260_14700</name>
</gene>
<dbReference type="Gene3D" id="3.40.50.300">
    <property type="entry name" value="P-loop containing nucleotide triphosphate hydrolases"/>
    <property type="match status" value="1"/>
</dbReference>
<dbReference type="SUPFAM" id="SSF52540">
    <property type="entry name" value="P-loop containing nucleoside triphosphate hydrolases"/>
    <property type="match status" value="1"/>
</dbReference>
<comment type="caution">
    <text evidence="1">The sequence shown here is derived from an EMBL/GenBank/DDBJ whole genome shotgun (WGS) entry which is preliminary data.</text>
</comment>
<dbReference type="EMBL" id="BAABIY010000096">
    <property type="protein sequence ID" value="GAA5102627.1"/>
    <property type="molecule type" value="Genomic_DNA"/>
</dbReference>
<dbReference type="Proteomes" id="UP001501525">
    <property type="component" value="Unassembled WGS sequence"/>
</dbReference>
<evidence type="ECO:0008006" key="3">
    <source>
        <dbReference type="Google" id="ProtNLM"/>
    </source>
</evidence>
<protein>
    <recommendedName>
        <fullName evidence="3">Type IV secretion system protein VirB4</fullName>
    </recommendedName>
</protein>
<evidence type="ECO:0000313" key="1">
    <source>
        <dbReference type="EMBL" id="GAA5102627.1"/>
    </source>
</evidence>
<dbReference type="InterPro" id="IPR027417">
    <property type="entry name" value="P-loop_NTPase"/>
</dbReference>
<accession>A0ABP9MXM2</accession>
<evidence type="ECO:0000313" key="2">
    <source>
        <dbReference type="Proteomes" id="UP001501525"/>
    </source>
</evidence>
<reference evidence="2" key="1">
    <citation type="journal article" date="2019" name="Int. J. Syst. Evol. Microbiol.">
        <title>The Global Catalogue of Microorganisms (GCM) 10K type strain sequencing project: providing services to taxonomists for standard genome sequencing and annotation.</title>
        <authorList>
            <consortium name="The Broad Institute Genomics Platform"/>
            <consortium name="The Broad Institute Genome Sequencing Center for Infectious Disease"/>
            <person name="Wu L."/>
            <person name="Ma J."/>
        </authorList>
    </citation>
    <scope>NUCLEOTIDE SEQUENCE [LARGE SCALE GENOMIC DNA]</scope>
    <source>
        <strain evidence="2">JCM 17706</strain>
    </source>
</reference>
<sequence>MPGNYAYRIRSGAITSRNYAALSSFHSFPVGKIDDNVWGLAVALMKTSTGSPFYFNFHFGNLGNTFVCGPSGSGKTVIVNFLLAQWLLLFQERSKQ</sequence>
<organism evidence="1 2">
    <name type="scientific">Bartonella acomydis</name>
    <dbReference type="NCBI Taxonomy" id="686234"/>
    <lineage>
        <taxon>Bacteria</taxon>
        <taxon>Pseudomonadati</taxon>
        <taxon>Pseudomonadota</taxon>
        <taxon>Alphaproteobacteria</taxon>
        <taxon>Hyphomicrobiales</taxon>
        <taxon>Bartonellaceae</taxon>
        <taxon>Bartonella</taxon>
    </lineage>
</organism>